<dbReference type="AlphaFoldDB" id="A0A1F7HDV9"/>
<dbReference type="GO" id="GO:0003735">
    <property type="term" value="F:structural constituent of ribosome"/>
    <property type="evidence" value="ECO:0007669"/>
    <property type="project" value="InterPro"/>
</dbReference>
<evidence type="ECO:0000313" key="6">
    <source>
        <dbReference type="EMBL" id="OGK29459.1"/>
    </source>
</evidence>
<dbReference type="GO" id="GO:0005737">
    <property type="term" value="C:cytoplasm"/>
    <property type="evidence" value="ECO:0007669"/>
    <property type="project" value="UniProtKB-ARBA"/>
</dbReference>
<dbReference type="PANTHER" id="PTHR11758">
    <property type="entry name" value="40S RIBOSOMAL PROTEIN S15A"/>
    <property type="match status" value="1"/>
</dbReference>
<dbReference type="FunFam" id="3.30.1490.10:FF:000001">
    <property type="entry name" value="30S ribosomal protein S8"/>
    <property type="match status" value="1"/>
</dbReference>
<dbReference type="EMBL" id="MFZT01000047">
    <property type="protein sequence ID" value="OGK29459.1"/>
    <property type="molecule type" value="Genomic_DNA"/>
</dbReference>
<reference evidence="6 7" key="1">
    <citation type="journal article" date="2016" name="Nat. Commun.">
        <title>Thousands of microbial genomes shed light on interconnected biogeochemical processes in an aquifer system.</title>
        <authorList>
            <person name="Anantharaman K."/>
            <person name="Brown C.T."/>
            <person name="Hug L.A."/>
            <person name="Sharon I."/>
            <person name="Castelle C.J."/>
            <person name="Probst A.J."/>
            <person name="Thomas B.C."/>
            <person name="Singh A."/>
            <person name="Wilkins M.J."/>
            <person name="Karaoz U."/>
            <person name="Brodie E.L."/>
            <person name="Williams K.H."/>
            <person name="Hubbard S.S."/>
            <person name="Banfield J.F."/>
        </authorList>
    </citation>
    <scope>NUCLEOTIDE SEQUENCE [LARGE SCALE GENOMIC DNA]</scope>
</reference>
<dbReference type="InterPro" id="IPR000630">
    <property type="entry name" value="Ribosomal_uS8"/>
</dbReference>
<comment type="similarity">
    <text evidence="1 5">Belongs to the universal ribosomal protein uS8 family.</text>
</comment>
<evidence type="ECO:0000313" key="7">
    <source>
        <dbReference type="Proteomes" id="UP000178098"/>
    </source>
</evidence>
<dbReference type="SUPFAM" id="SSF56047">
    <property type="entry name" value="Ribosomal protein S8"/>
    <property type="match status" value="1"/>
</dbReference>
<name>A0A1F7HDV9_9BACT</name>
<evidence type="ECO:0000256" key="1">
    <source>
        <dbReference type="ARBA" id="ARBA00006471"/>
    </source>
</evidence>
<organism evidence="6 7">
    <name type="scientific">Candidatus Roizmanbacteria bacterium RIFCSPHIGHO2_02_FULL_43_11</name>
    <dbReference type="NCBI Taxonomy" id="1802043"/>
    <lineage>
        <taxon>Bacteria</taxon>
        <taxon>Candidatus Roizmaniibacteriota</taxon>
    </lineage>
</organism>
<evidence type="ECO:0000256" key="5">
    <source>
        <dbReference type="HAMAP-Rule" id="MF_01302"/>
    </source>
</evidence>
<comment type="caution">
    <text evidence="6">The sequence shown here is derived from an EMBL/GenBank/DDBJ whole genome shotgun (WGS) entry which is preliminary data.</text>
</comment>
<comment type="function">
    <text evidence="5">One of the primary rRNA binding proteins, it binds directly to 16S rRNA central domain where it helps coordinate assembly of the platform of the 30S subunit.</text>
</comment>
<keyword evidence="5" id="KW-0699">rRNA-binding</keyword>
<keyword evidence="5" id="KW-0694">RNA-binding</keyword>
<protein>
    <recommendedName>
        <fullName evidence="4 5">Small ribosomal subunit protein uS8</fullName>
    </recommendedName>
</protein>
<keyword evidence="2 5" id="KW-0689">Ribosomal protein</keyword>
<dbReference type="Gene3D" id="3.30.1490.10">
    <property type="match status" value="1"/>
</dbReference>
<dbReference type="GO" id="GO:0005840">
    <property type="term" value="C:ribosome"/>
    <property type="evidence" value="ECO:0007669"/>
    <property type="project" value="UniProtKB-KW"/>
</dbReference>
<dbReference type="GO" id="GO:0006412">
    <property type="term" value="P:translation"/>
    <property type="evidence" value="ECO:0007669"/>
    <property type="project" value="UniProtKB-UniRule"/>
</dbReference>
<gene>
    <name evidence="5" type="primary">rpsH</name>
    <name evidence="6" type="ORF">A3D08_02020</name>
</gene>
<dbReference type="Gene3D" id="3.30.1370.30">
    <property type="match status" value="1"/>
</dbReference>
<dbReference type="GO" id="GO:1990904">
    <property type="term" value="C:ribonucleoprotein complex"/>
    <property type="evidence" value="ECO:0007669"/>
    <property type="project" value="UniProtKB-KW"/>
</dbReference>
<evidence type="ECO:0000256" key="3">
    <source>
        <dbReference type="ARBA" id="ARBA00023274"/>
    </source>
</evidence>
<sequence length="128" mass="14413">MSAHIDLAIRIKNGYLAQKDLIEGTYSRLNENIVAILKEEGYIKDFEVKTDKNKSTLAITLLYRDREPAVQNIKIHSRPGQRRYAKMEEVKSVRGGLGVALISTPKGVMTDRKSRAEKIGGEVLLSVW</sequence>
<evidence type="ECO:0000256" key="4">
    <source>
        <dbReference type="ARBA" id="ARBA00035258"/>
    </source>
</evidence>
<proteinExistence type="inferred from homology"/>
<evidence type="ECO:0000256" key="2">
    <source>
        <dbReference type="ARBA" id="ARBA00022980"/>
    </source>
</evidence>
<accession>A0A1F7HDV9</accession>
<keyword evidence="3 5" id="KW-0687">Ribonucleoprotein</keyword>
<comment type="subunit">
    <text evidence="5">Part of the 30S ribosomal subunit. Contacts proteins S5 and S12.</text>
</comment>
<dbReference type="NCBIfam" id="NF001109">
    <property type="entry name" value="PRK00136.1"/>
    <property type="match status" value="1"/>
</dbReference>
<dbReference type="HAMAP" id="MF_01302_B">
    <property type="entry name" value="Ribosomal_uS8_B"/>
    <property type="match status" value="1"/>
</dbReference>
<dbReference type="GO" id="GO:0019843">
    <property type="term" value="F:rRNA binding"/>
    <property type="evidence" value="ECO:0007669"/>
    <property type="project" value="UniProtKB-UniRule"/>
</dbReference>
<dbReference type="Pfam" id="PF00410">
    <property type="entry name" value="Ribosomal_S8"/>
    <property type="match status" value="1"/>
</dbReference>
<dbReference type="Proteomes" id="UP000178098">
    <property type="component" value="Unassembled WGS sequence"/>
</dbReference>
<dbReference type="InterPro" id="IPR035987">
    <property type="entry name" value="Ribosomal_uS8_sf"/>
</dbReference>